<protein>
    <submittedName>
        <fullName evidence="1">Uncharacterized protein</fullName>
    </submittedName>
</protein>
<dbReference type="EMBL" id="JABBWG010000033">
    <property type="protein sequence ID" value="KAG1809597.1"/>
    <property type="molecule type" value="Genomic_DNA"/>
</dbReference>
<dbReference type="OrthoDB" id="2658103at2759"/>
<evidence type="ECO:0000313" key="2">
    <source>
        <dbReference type="Proteomes" id="UP000807769"/>
    </source>
</evidence>
<organism evidence="1 2">
    <name type="scientific">Suillus subaureus</name>
    <dbReference type="NCBI Taxonomy" id="48587"/>
    <lineage>
        <taxon>Eukaryota</taxon>
        <taxon>Fungi</taxon>
        <taxon>Dikarya</taxon>
        <taxon>Basidiomycota</taxon>
        <taxon>Agaricomycotina</taxon>
        <taxon>Agaricomycetes</taxon>
        <taxon>Agaricomycetidae</taxon>
        <taxon>Boletales</taxon>
        <taxon>Suillineae</taxon>
        <taxon>Suillaceae</taxon>
        <taxon>Suillus</taxon>
    </lineage>
</organism>
<accession>A0A9P7J989</accession>
<gene>
    <name evidence="1" type="ORF">BJ212DRAFT_1302444</name>
</gene>
<comment type="caution">
    <text evidence="1">The sequence shown here is derived from an EMBL/GenBank/DDBJ whole genome shotgun (WGS) entry which is preliminary data.</text>
</comment>
<keyword evidence="2" id="KW-1185">Reference proteome</keyword>
<proteinExistence type="predicted"/>
<name>A0A9P7J989_9AGAM</name>
<evidence type="ECO:0000313" key="1">
    <source>
        <dbReference type="EMBL" id="KAG1809597.1"/>
    </source>
</evidence>
<reference evidence="1" key="1">
    <citation type="journal article" date="2020" name="New Phytol.">
        <title>Comparative genomics reveals dynamic genome evolution in host specialist ectomycorrhizal fungi.</title>
        <authorList>
            <person name="Lofgren L.A."/>
            <person name="Nguyen N.H."/>
            <person name="Vilgalys R."/>
            <person name="Ruytinx J."/>
            <person name="Liao H.L."/>
            <person name="Branco S."/>
            <person name="Kuo A."/>
            <person name="LaButti K."/>
            <person name="Lipzen A."/>
            <person name="Andreopoulos W."/>
            <person name="Pangilinan J."/>
            <person name="Riley R."/>
            <person name="Hundley H."/>
            <person name="Na H."/>
            <person name="Barry K."/>
            <person name="Grigoriev I.V."/>
            <person name="Stajich J.E."/>
            <person name="Kennedy P.G."/>
        </authorList>
    </citation>
    <scope>NUCLEOTIDE SEQUENCE</scope>
    <source>
        <strain evidence="1">MN1</strain>
    </source>
</reference>
<dbReference type="AlphaFoldDB" id="A0A9P7J989"/>
<dbReference type="Proteomes" id="UP000807769">
    <property type="component" value="Unassembled WGS sequence"/>
</dbReference>
<dbReference type="RefSeq" id="XP_041189311.1">
    <property type="nucleotide sequence ID" value="XM_041333263.1"/>
</dbReference>
<sequence length="147" mass="16794">MFCNEQVALAVQWYMKQTSKLAIMLREMFKVAYLDDFEIYQKAFKAGIWEVADLGPWPGHAIAWKLNVLPHYNRLDGSPMVIFCLSHFSGGEAYLTDLKFKLQAGDLYHAVGSWKAEGGITTWGMPGCIGNESWLDETYCWRCLTQL</sequence>
<dbReference type="GeneID" id="64627280"/>